<dbReference type="Pfam" id="PF07247">
    <property type="entry name" value="AATase"/>
    <property type="match status" value="1"/>
</dbReference>
<dbReference type="PANTHER" id="PTHR28037">
    <property type="entry name" value="ALCOHOL O-ACETYLTRANSFERASE 1-RELATED"/>
    <property type="match status" value="1"/>
</dbReference>
<dbReference type="GeneID" id="92052253"/>
<dbReference type="InterPro" id="IPR052058">
    <property type="entry name" value="Alcohol_O-acetyltransferase"/>
</dbReference>
<reference evidence="1 2" key="1">
    <citation type="submission" date="2023-01" db="EMBL/GenBank/DDBJ databases">
        <title>Analysis of 21 Apiospora genomes using comparative genomics revels a genus with tremendous synthesis potential of carbohydrate active enzymes and secondary metabolites.</title>
        <authorList>
            <person name="Sorensen T."/>
        </authorList>
    </citation>
    <scope>NUCLEOTIDE SEQUENCE [LARGE SCALE GENOMIC DNA]</scope>
    <source>
        <strain evidence="1 2">CBS 114990</strain>
    </source>
</reference>
<name>A0ABR1UVT0_9PEZI</name>
<gene>
    <name evidence="1" type="ORF">PG997_014879</name>
</gene>
<dbReference type="Proteomes" id="UP001433268">
    <property type="component" value="Unassembled WGS sequence"/>
</dbReference>
<dbReference type="InterPro" id="IPR010828">
    <property type="entry name" value="Atf2/Sli1-like"/>
</dbReference>
<dbReference type="RefSeq" id="XP_066661381.1">
    <property type="nucleotide sequence ID" value="XM_066819193.1"/>
</dbReference>
<sequence length="554" mass="61497">MVHLPRRRAPPGARDANTNIIRGLGLHDAYHLAMEVLGQLRGTIVACRYCPPSGLTSSENIVSLKAKLYDAVVHVVLAQPHMQTGIVGETSKKPKFVRLDSFELRNHVEWISLEGSKDSEAQYLKTMQFNLDAKFSNISTRPGWNIVVLHMAGAGCIDVIYDWDHTHHDGMSGKIFHQQLLQNLNKKVEPNMEIPAVRNADEDPDHWIVDLPDCSDKLPPPPEDLSAFPSSVPWLAKTLFNEVKPPKLFPPGDTYAKWAPIKTSPYKTRFRTFTIGHEIVTRVVEACRQHQTTVTGLLHGLILLSLSSQLREMKGFASRTPFDLRQILPSRPRRYPWLEPKEAMCNYVSAVDHEFDARLVAEIRAKLPGAAKAEGEALAEAGRPLPADLMDLVWSVSARIRWEIKSTLDAGGRNDFIGLMKLAGDFKDVQRSEARKPRHLSWLVTNLLTMDGKEGETEVAAGIDGTLCDSHEHEEEGNERQKHGLEGGSWSVRRAELVLSAEVCSAAISVSLVTVKDEQMAVTCSWQDCAVEAGIGEGLLNDLEGWLNEIGSVG</sequence>
<dbReference type="PANTHER" id="PTHR28037:SF1">
    <property type="entry name" value="ALCOHOL O-ACETYLTRANSFERASE 1-RELATED"/>
    <property type="match status" value="1"/>
</dbReference>
<proteinExistence type="predicted"/>
<protein>
    <recommendedName>
        <fullName evidence="3">Alcohol acetyltransferase</fullName>
    </recommendedName>
</protein>
<evidence type="ECO:0000313" key="1">
    <source>
        <dbReference type="EMBL" id="KAK8062782.1"/>
    </source>
</evidence>
<keyword evidence="2" id="KW-1185">Reference proteome</keyword>
<comment type="caution">
    <text evidence="1">The sequence shown here is derived from an EMBL/GenBank/DDBJ whole genome shotgun (WGS) entry which is preliminary data.</text>
</comment>
<organism evidence="1 2">
    <name type="scientific">Apiospora hydei</name>
    <dbReference type="NCBI Taxonomy" id="1337664"/>
    <lineage>
        <taxon>Eukaryota</taxon>
        <taxon>Fungi</taxon>
        <taxon>Dikarya</taxon>
        <taxon>Ascomycota</taxon>
        <taxon>Pezizomycotina</taxon>
        <taxon>Sordariomycetes</taxon>
        <taxon>Xylariomycetidae</taxon>
        <taxon>Amphisphaeriales</taxon>
        <taxon>Apiosporaceae</taxon>
        <taxon>Apiospora</taxon>
    </lineage>
</organism>
<dbReference type="EMBL" id="JAQQWN010000010">
    <property type="protein sequence ID" value="KAK8062782.1"/>
    <property type="molecule type" value="Genomic_DNA"/>
</dbReference>
<evidence type="ECO:0000313" key="2">
    <source>
        <dbReference type="Proteomes" id="UP001433268"/>
    </source>
</evidence>
<evidence type="ECO:0008006" key="3">
    <source>
        <dbReference type="Google" id="ProtNLM"/>
    </source>
</evidence>
<accession>A0ABR1UVT0</accession>